<evidence type="ECO:0000256" key="1">
    <source>
        <dbReference type="SAM" id="MobiDB-lite"/>
    </source>
</evidence>
<reference evidence="2" key="1">
    <citation type="submission" date="2021-03" db="EMBL/GenBank/DDBJ databases">
        <title>Draft genome sequence of rust myrtle Austropuccinia psidii MF-1, a brazilian biotype.</title>
        <authorList>
            <person name="Quecine M.C."/>
            <person name="Pachon D.M.R."/>
            <person name="Bonatelli M.L."/>
            <person name="Correr F.H."/>
            <person name="Franceschini L.M."/>
            <person name="Leite T.F."/>
            <person name="Margarido G.R.A."/>
            <person name="Almeida C.A."/>
            <person name="Ferrarezi J.A."/>
            <person name="Labate C.A."/>
        </authorList>
    </citation>
    <scope>NUCLEOTIDE SEQUENCE</scope>
    <source>
        <strain evidence="2">MF-1</strain>
    </source>
</reference>
<keyword evidence="3" id="KW-1185">Reference proteome</keyword>
<gene>
    <name evidence="2" type="ORF">O181_009453</name>
</gene>
<sequence length="268" mass="29533">MEGAAPSRKEGRGPRSSILLSGLVGVFPGISRTKLKGPGDDNSEEGSDSTEAAPTPVGEYQANFSEDRNKVLYATSSLIGRASKWIYPYVSNLRNQDPAYLLNNWALFKSQLFTLFGDPNDVRKAEAELDGLRMKEGEVSILGFDLLSHFNPSIDWRWGLITCNSDDKDYYYPSQSSSNDIPSAKSCAALFGYSRTPSFLSSVHIPSLNSHQSLLSSRAEVFKEIQDVGEDNSVSSLHLFPGNVDLPPASYHDSLEVLWGEEEEPEEI</sequence>
<dbReference type="AlphaFoldDB" id="A0A9Q3BRE1"/>
<dbReference type="OrthoDB" id="3424805at2759"/>
<dbReference type="EMBL" id="AVOT02002262">
    <property type="protein sequence ID" value="MBW0469738.1"/>
    <property type="molecule type" value="Genomic_DNA"/>
</dbReference>
<evidence type="ECO:0000313" key="2">
    <source>
        <dbReference type="EMBL" id="MBW0469738.1"/>
    </source>
</evidence>
<name>A0A9Q3BRE1_9BASI</name>
<feature type="region of interest" description="Disordered" evidence="1">
    <location>
        <begin position="29"/>
        <end position="56"/>
    </location>
</feature>
<protein>
    <submittedName>
        <fullName evidence="2">Uncharacterized protein</fullName>
    </submittedName>
</protein>
<comment type="caution">
    <text evidence="2">The sequence shown here is derived from an EMBL/GenBank/DDBJ whole genome shotgun (WGS) entry which is preliminary data.</text>
</comment>
<organism evidence="2 3">
    <name type="scientific">Austropuccinia psidii MF-1</name>
    <dbReference type="NCBI Taxonomy" id="1389203"/>
    <lineage>
        <taxon>Eukaryota</taxon>
        <taxon>Fungi</taxon>
        <taxon>Dikarya</taxon>
        <taxon>Basidiomycota</taxon>
        <taxon>Pucciniomycotina</taxon>
        <taxon>Pucciniomycetes</taxon>
        <taxon>Pucciniales</taxon>
        <taxon>Sphaerophragmiaceae</taxon>
        <taxon>Austropuccinia</taxon>
    </lineage>
</organism>
<evidence type="ECO:0000313" key="3">
    <source>
        <dbReference type="Proteomes" id="UP000765509"/>
    </source>
</evidence>
<dbReference type="Proteomes" id="UP000765509">
    <property type="component" value="Unassembled WGS sequence"/>
</dbReference>
<accession>A0A9Q3BRE1</accession>
<proteinExistence type="predicted"/>